<sequence>MAWSTRQLADLAGTTIKAVRHYHALGLLDEPRRTANGYKQYETAHLIRLLQIKRLSDLGLPLSQIATMNRADEVPDEAIRLIDAELAATIERLQRVRAELAVLLRHRAPIDVPRGFESVTPNLSDNDRAMILVYGQVLDESAMGELRELVSRRDPVDDEFDALPVDADEAVIQDLAERMAGPLAAAQAAFPVVADPARYSTHSAERTASTVSQAIGDLYHPAQIEVLRRAHAIATTGSAADPDPRRGAEPSRGATDGGAR</sequence>
<name>A0ABU2CLU7_9MICO</name>
<keyword evidence="5" id="KW-1185">Reference proteome</keyword>
<dbReference type="SUPFAM" id="SSF46955">
    <property type="entry name" value="Putative DNA-binding domain"/>
    <property type="match status" value="1"/>
</dbReference>
<accession>A0ABU2CLU7</accession>
<evidence type="ECO:0000256" key="2">
    <source>
        <dbReference type="SAM" id="MobiDB-lite"/>
    </source>
</evidence>
<evidence type="ECO:0000313" key="5">
    <source>
        <dbReference type="Proteomes" id="UP001183585"/>
    </source>
</evidence>
<dbReference type="InterPro" id="IPR047057">
    <property type="entry name" value="MerR_fam"/>
</dbReference>
<dbReference type="Proteomes" id="UP001183585">
    <property type="component" value="Unassembled WGS sequence"/>
</dbReference>
<dbReference type="RefSeq" id="WP_274993400.1">
    <property type="nucleotide sequence ID" value="NZ_JAJQQP010000004.1"/>
</dbReference>
<dbReference type="PANTHER" id="PTHR30204:SF93">
    <property type="entry name" value="HTH MERR-TYPE DOMAIN-CONTAINING PROTEIN"/>
    <property type="match status" value="1"/>
</dbReference>
<comment type="caution">
    <text evidence="4">The sequence shown here is derived from an EMBL/GenBank/DDBJ whole genome shotgun (WGS) entry which is preliminary data.</text>
</comment>
<proteinExistence type="predicted"/>
<feature type="region of interest" description="Disordered" evidence="2">
    <location>
        <begin position="236"/>
        <end position="260"/>
    </location>
</feature>
<keyword evidence="1 4" id="KW-0238">DNA-binding</keyword>
<dbReference type="PANTHER" id="PTHR30204">
    <property type="entry name" value="REDOX-CYCLING DRUG-SENSING TRANSCRIPTIONAL ACTIVATOR SOXR"/>
    <property type="match status" value="1"/>
</dbReference>
<dbReference type="Gene3D" id="1.10.1660.10">
    <property type="match status" value="1"/>
</dbReference>
<feature type="domain" description="HTH merR-type" evidence="3">
    <location>
        <begin position="2"/>
        <end position="71"/>
    </location>
</feature>
<dbReference type="SMART" id="SM00422">
    <property type="entry name" value="HTH_MERR"/>
    <property type="match status" value="1"/>
</dbReference>
<dbReference type="PROSITE" id="PS50937">
    <property type="entry name" value="HTH_MERR_2"/>
    <property type="match status" value="1"/>
</dbReference>
<dbReference type="EMBL" id="JAVDYE010000001">
    <property type="protein sequence ID" value="MDR7382324.1"/>
    <property type="molecule type" value="Genomic_DNA"/>
</dbReference>
<dbReference type="InterPro" id="IPR009061">
    <property type="entry name" value="DNA-bd_dom_put_sf"/>
</dbReference>
<protein>
    <submittedName>
        <fullName evidence="4">DNA-binding transcriptional MerR regulator</fullName>
    </submittedName>
</protein>
<dbReference type="InterPro" id="IPR000551">
    <property type="entry name" value="MerR-type_HTH_dom"/>
</dbReference>
<dbReference type="GO" id="GO:0003677">
    <property type="term" value="F:DNA binding"/>
    <property type="evidence" value="ECO:0007669"/>
    <property type="project" value="UniProtKB-KW"/>
</dbReference>
<evidence type="ECO:0000313" key="4">
    <source>
        <dbReference type="EMBL" id="MDR7382324.1"/>
    </source>
</evidence>
<gene>
    <name evidence="4" type="ORF">J2S48_001839</name>
</gene>
<organism evidence="4 5">
    <name type="scientific">Promicromonospora iranensis</name>
    <dbReference type="NCBI Taxonomy" id="1105144"/>
    <lineage>
        <taxon>Bacteria</taxon>
        <taxon>Bacillati</taxon>
        <taxon>Actinomycetota</taxon>
        <taxon>Actinomycetes</taxon>
        <taxon>Micrococcales</taxon>
        <taxon>Promicromonosporaceae</taxon>
        <taxon>Promicromonospora</taxon>
    </lineage>
</organism>
<evidence type="ECO:0000259" key="3">
    <source>
        <dbReference type="PROSITE" id="PS50937"/>
    </source>
</evidence>
<dbReference type="Pfam" id="PF13411">
    <property type="entry name" value="MerR_1"/>
    <property type="match status" value="1"/>
</dbReference>
<reference evidence="4 5" key="1">
    <citation type="submission" date="2023-07" db="EMBL/GenBank/DDBJ databases">
        <title>Sequencing the genomes of 1000 actinobacteria strains.</title>
        <authorList>
            <person name="Klenk H.-P."/>
        </authorList>
    </citation>
    <scope>NUCLEOTIDE SEQUENCE [LARGE SCALE GENOMIC DNA]</scope>
    <source>
        <strain evidence="4 5">DSM 45554</strain>
    </source>
</reference>
<evidence type="ECO:0000256" key="1">
    <source>
        <dbReference type="ARBA" id="ARBA00023125"/>
    </source>
</evidence>